<evidence type="ECO:0000313" key="1">
    <source>
        <dbReference type="EMBL" id="CCQ52918.1"/>
    </source>
</evidence>
<comment type="caution">
    <text evidence="1">The sequence shown here is derived from an EMBL/GenBank/DDBJ whole genome shotgun (WGS) entry which is preliminary data.</text>
</comment>
<reference evidence="1 2" key="1">
    <citation type="submission" date="2013-01" db="EMBL/GenBank/DDBJ databases">
        <authorList>
            <person name="Bench S."/>
        </authorList>
    </citation>
    <scope>NUCLEOTIDE SEQUENCE [LARGE SCALE GENOMIC DNA]</scope>
    <source>
        <strain evidence="1 2">WH 8502</strain>
    </source>
</reference>
<sequence length="37" mass="4171">MRVMIERFVNDVVAVVRSSENPKDKAFEAALVHLSLV</sequence>
<evidence type="ECO:0000313" key="2">
    <source>
        <dbReference type="Proteomes" id="UP000018348"/>
    </source>
</evidence>
<dbReference type="EMBL" id="CAQK01000734">
    <property type="protein sequence ID" value="CCQ52918.1"/>
    <property type="molecule type" value="Genomic_DNA"/>
</dbReference>
<organism evidence="1 2">
    <name type="scientific">Crocosphaera watsonii WH 8502</name>
    <dbReference type="NCBI Taxonomy" id="423474"/>
    <lineage>
        <taxon>Bacteria</taxon>
        <taxon>Bacillati</taxon>
        <taxon>Cyanobacteriota</taxon>
        <taxon>Cyanophyceae</taxon>
        <taxon>Oscillatoriophycideae</taxon>
        <taxon>Chroococcales</taxon>
        <taxon>Aphanothecaceae</taxon>
        <taxon>Crocosphaera</taxon>
    </lineage>
</organism>
<dbReference type="Proteomes" id="UP000018348">
    <property type="component" value="Unassembled WGS sequence"/>
</dbReference>
<gene>
    <name evidence="1" type="ORF">CWATWH8502_2400</name>
</gene>
<proteinExistence type="predicted"/>
<name>T2IIQ3_CROWT</name>
<dbReference type="AlphaFoldDB" id="T2IIQ3"/>
<protein>
    <submittedName>
        <fullName evidence="1">Uncharacterized protein</fullName>
    </submittedName>
</protein>
<accession>T2IIQ3</accession>
<reference evidence="1 2" key="2">
    <citation type="submission" date="2013-09" db="EMBL/GenBank/DDBJ databases">
        <title>Whole genome comparison of six Crocosphaera watsonii strains with differing phenotypes.</title>
        <authorList>
            <person name="Bench S.R."/>
            <person name="Heller P."/>
            <person name="Frank I."/>
            <person name="Arciniega M."/>
            <person name="Shilova I.N."/>
            <person name="Zehr J.P."/>
        </authorList>
    </citation>
    <scope>NUCLEOTIDE SEQUENCE [LARGE SCALE GENOMIC DNA]</scope>
    <source>
        <strain evidence="1 2">WH 8502</strain>
    </source>
</reference>